<dbReference type="RefSeq" id="WP_087073429.1">
    <property type="nucleotide sequence ID" value="NZ_CP020809.1"/>
</dbReference>
<comment type="subcellular location">
    <subcellularLocation>
        <location evidence="7">Cytoplasm</location>
    </subcellularLocation>
</comment>
<evidence type="ECO:0000256" key="1">
    <source>
        <dbReference type="ARBA" id="ARBA00000815"/>
    </source>
</evidence>
<keyword evidence="4 7" id="KW-0479">Metal-binding</keyword>
<keyword evidence="10" id="KW-1185">Reference proteome</keyword>
<dbReference type="EMBL" id="CP020809">
    <property type="protein sequence ID" value="ART67779.1"/>
    <property type="molecule type" value="Genomic_DNA"/>
</dbReference>
<dbReference type="InterPro" id="IPR036523">
    <property type="entry name" value="SurE-like_sf"/>
</dbReference>
<dbReference type="GO" id="GO:0004309">
    <property type="term" value="F:exopolyphosphatase activity"/>
    <property type="evidence" value="ECO:0007669"/>
    <property type="project" value="TreeGrafter"/>
</dbReference>
<dbReference type="PANTHER" id="PTHR30457">
    <property type="entry name" value="5'-NUCLEOTIDASE SURE"/>
    <property type="match status" value="1"/>
</dbReference>
<dbReference type="InterPro" id="IPR002828">
    <property type="entry name" value="SurE-like_Pase/nucleotidase"/>
</dbReference>
<feature type="binding site" evidence="7">
    <location>
        <position position="40"/>
    </location>
    <ligand>
        <name>a divalent metal cation</name>
        <dbReference type="ChEBI" id="CHEBI:60240"/>
    </ligand>
</feature>
<evidence type="ECO:0000256" key="7">
    <source>
        <dbReference type="HAMAP-Rule" id="MF_00060"/>
    </source>
</evidence>
<evidence type="ECO:0000313" key="10">
    <source>
        <dbReference type="Proteomes" id="UP000195331"/>
    </source>
</evidence>
<comment type="similarity">
    <text evidence="2 7">Belongs to the SurE nucleotidase family.</text>
</comment>
<comment type="cofactor">
    <cofactor evidence="7">
        <name>a divalent metal cation</name>
        <dbReference type="ChEBI" id="CHEBI:60240"/>
    </cofactor>
    <text evidence="7">Binds 1 divalent metal cation per subunit.</text>
</comment>
<dbReference type="Gene3D" id="3.40.1210.10">
    <property type="entry name" value="Survival protein SurE-like phosphatase/nucleotidase"/>
    <property type="match status" value="1"/>
</dbReference>
<comment type="catalytic activity">
    <reaction evidence="1 7">
        <text>a ribonucleoside 5'-phosphate + H2O = a ribonucleoside + phosphate</text>
        <dbReference type="Rhea" id="RHEA:12484"/>
        <dbReference type="ChEBI" id="CHEBI:15377"/>
        <dbReference type="ChEBI" id="CHEBI:18254"/>
        <dbReference type="ChEBI" id="CHEBI:43474"/>
        <dbReference type="ChEBI" id="CHEBI:58043"/>
        <dbReference type="EC" id="3.1.3.5"/>
    </reaction>
</comment>
<evidence type="ECO:0000256" key="4">
    <source>
        <dbReference type="ARBA" id="ARBA00022723"/>
    </source>
</evidence>
<dbReference type="NCBIfam" id="TIGR00087">
    <property type="entry name" value="surE"/>
    <property type="match status" value="1"/>
</dbReference>
<gene>
    <name evidence="7" type="primary">surE</name>
    <name evidence="9" type="ORF">BTO20_03515</name>
</gene>
<dbReference type="EC" id="3.1.3.5" evidence="7"/>
<evidence type="ECO:0000256" key="3">
    <source>
        <dbReference type="ARBA" id="ARBA00022490"/>
    </source>
</evidence>
<dbReference type="OrthoDB" id="9780815at2"/>
<keyword evidence="5 7" id="KW-0547">Nucleotide-binding</keyword>
<feature type="binding site" evidence="7">
    <location>
        <position position="8"/>
    </location>
    <ligand>
        <name>a divalent metal cation</name>
        <dbReference type="ChEBI" id="CHEBI:60240"/>
    </ligand>
</feature>
<feature type="binding site" evidence="7">
    <location>
        <position position="95"/>
    </location>
    <ligand>
        <name>a divalent metal cation</name>
        <dbReference type="ChEBI" id="CHEBI:60240"/>
    </ligand>
</feature>
<dbReference type="Proteomes" id="UP000195331">
    <property type="component" value="Chromosome"/>
</dbReference>
<evidence type="ECO:0000256" key="5">
    <source>
        <dbReference type="ARBA" id="ARBA00022741"/>
    </source>
</evidence>
<dbReference type="PANTHER" id="PTHR30457:SF12">
    <property type="entry name" value="5'_3'-NUCLEOTIDASE SURE"/>
    <property type="match status" value="1"/>
</dbReference>
<feature type="binding site" evidence="7">
    <location>
        <position position="9"/>
    </location>
    <ligand>
        <name>a divalent metal cation</name>
        <dbReference type="ChEBI" id="CHEBI:60240"/>
    </ligand>
</feature>
<dbReference type="GO" id="GO:0008254">
    <property type="term" value="F:3'-nucleotidase activity"/>
    <property type="evidence" value="ECO:0007669"/>
    <property type="project" value="TreeGrafter"/>
</dbReference>
<dbReference type="GO" id="GO:0005737">
    <property type="term" value="C:cytoplasm"/>
    <property type="evidence" value="ECO:0007669"/>
    <property type="project" value="UniProtKB-SubCell"/>
</dbReference>
<dbReference type="InterPro" id="IPR030048">
    <property type="entry name" value="SurE"/>
</dbReference>
<accession>A0A1Y0BY02</accession>
<feature type="domain" description="Survival protein SurE-like phosphatase/nucleotidase" evidence="8">
    <location>
        <begin position="3"/>
        <end position="194"/>
    </location>
</feature>
<keyword evidence="6 7" id="KW-0378">Hydrolase</keyword>
<evidence type="ECO:0000259" key="8">
    <source>
        <dbReference type="Pfam" id="PF01975"/>
    </source>
</evidence>
<keyword evidence="3 7" id="KW-0963">Cytoplasm</keyword>
<evidence type="ECO:0000256" key="6">
    <source>
        <dbReference type="ARBA" id="ARBA00022801"/>
    </source>
</evidence>
<dbReference type="GO" id="GO:0046872">
    <property type="term" value="F:metal ion binding"/>
    <property type="evidence" value="ECO:0007669"/>
    <property type="project" value="UniProtKB-UniRule"/>
</dbReference>
<protein>
    <recommendedName>
        <fullName evidence="7">5'-nucleotidase SurE</fullName>
        <ecNumber evidence="7">3.1.3.5</ecNumber>
    </recommendedName>
    <alternativeName>
        <fullName evidence="7">Nucleoside 5'-monophosphate phosphohydrolase</fullName>
    </alternativeName>
</protein>
<reference evidence="9 10" key="1">
    <citation type="submission" date="2017-04" db="EMBL/GenBank/DDBJ databases">
        <title>Whole Genome Sequence of 1,4-Dioxane Degrading Bacterium Mycobacterium dioxanotrophicus PH-06.</title>
        <authorList>
            <person name="He Y."/>
        </authorList>
    </citation>
    <scope>NUCLEOTIDE SEQUENCE [LARGE SCALE GENOMIC DNA]</scope>
    <source>
        <strain evidence="9 10">PH-06</strain>
    </source>
</reference>
<dbReference type="GO" id="GO:0000166">
    <property type="term" value="F:nucleotide binding"/>
    <property type="evidence" value="ECO:0007669"/>
    <property type="project" value="UniProtKB-KW"/>
</dbReference>
<dbReference type="SUPFAM" id="SSF64167">
    <property type="entry name" value="SurE-like"/>
    <property type="match status" value="1"/>
</dbReference>
<evidence type="ECO:0000313" key="9">
    <source>
        <dbReference type="EMBL" id="ART67779.1"/>
    </source>
</evidence>
<sequence>MTIVLTNDDGVTATGIGELGAALAAAGLPVVVVAPEANQSGVSRAATYTNPVRVSRARDAGPNVFSVSGTPVDCVRVALGGGLVPDASLVISGINHGCNAGDDMFNSGTVGAAIESALFGVPAMAISQQSLPGHFNILEPVGVPTASFQQSSEYGVALARALLNRPIPGRVVLNVNVPAQPATGIGITRLGKRFNERNSLVPVANRGPATYYLVYGSSEDQPVPYETADGTDFAALRDGVVSVTPVSYEHDPGVDHGIGEWAEALLEDARLHLAI</sequence>
<dbReference type="HAMAP" id="MF_00060">
    <property type="entry name" value="SurE"/>
    <property type="match status" value="1"/>
</dbReference>
<organism evidence="9 10">
    <name type="scientific">Mycobacterium dioxanotrophicus</name>
    <dbReference type="NCBI Taxonomy" id="482462"/>
    <lineage>
        <taxon>Bacteria</taxon>
        <taxon>Bacillati</taxon>
        <taxon>Actinomycetota</taxon>
        <taxon>Actinomycetes</taxon>
        <taxon>Mycobacteriales</taxon>
        <taxon>Mycobacteriaceae</taxon>
        <taxon>Mycobacterium</taxon>
    </lineage>
</organism>
<evidence type="ECO:0000256" key="2">
    <source>
        <dbReference type="ARBA" id="ARBA00011062"/>
    </source>
</evidence>
<comment type="function">
    <text evidence="7">Nucleotidase that shows phosphatase activity on nucleoside 5'-monophosphates.</text>
</comment>
<dbReference type="Pfam" id="PF01975">
    <property type="entry name" value="SurE"/>
    <property type="match status" value="1"/>
</dbReference>
<dbReference type="GO" id="GO:0008253">
    <property type="term" value="F:5'-nucleotidase activity"/>
    <property type="evidence" value="ECO:0007669"/>
    <property type="project" value="UniProtKB-UniRule"/>
</dbReference>
<proteinExistence type="inferred from homology"/>
<dbReference type="KEGG" id="mdx:BTO20_03515"/>
<dbReference type="AlphaFoldDB" id="A0A1Y0BY02"/>
<name>A0A1Y0BY02_9MYCO</name>